<keyword evidence="3" id="KW-1185">Reference proteome</keyword>
<proteinExistence type="predicted"/>
<name>A0A930VCL6_9ACTN</name>
<comment type="caution">
    <text evidence="2">The sequence shown here is derived from an EMBL/GenBank/DDBJ whole genome shotgun (WGS) entry which is preliminary data.</text>
</comment>
<accession>A0A930VCL6</accession>
<dbReference type="Proteomes" id="UP000640489">
    <property type="component" value="Unassembled WGS sequence"/>
</dbReference>
<sequence length="85" mass="9000">MTETPDSDYTNVSVPDEELPEDLQPGEDNPLAEPVADDAERQDMGDPHIDGLDRDDDGEPVAPDTDASEDAHHGEDSDADAPGAS</sequence>
<feature type="compositionally biased region" description="Basic and acidic residues" evidence="1">
    <location>
        <begin position="38"/>
        <end position="52"/>
    </location>
</feature>
<evidence type="ECO:0000313" key="3">
    <source>
        <dbReference type="Proteomes" id="UP000640489"/>
    </source>
</evidence>
<feature type="compositionally biased region" description="Acidic residues" evidence="1">
    <location>
        <begin position="15"/>
        <end position="25"/>
    </location>
</feature>
<feature type="region of interest" description="Disordered" evidence="1">
    <location>
        <begin position="1"/>
        <end position="85"/>
    </location>
</feature>
<feature type="compositionally biased region" description="Polar residues" evidence="1">
    <location>
        <begin position="1"/>
        <end position="13"/>
    </location>
</feature>
<organism evidence="2 3">
    <name type="scientific">Nocardioides islandensis</name>
    <dbReference type="NCBI Taxonomy" id="433663"/>
    <lineage>
        <taxon>Bacteria</taxon>
        <taxon>Bacillati</taxon>
        <taxon>Actinomycetota</taxon>
        <taxon>Actinomycetes</taxon>
        <taxon>Propionibacteriales</taxon>
        <taxon>Nocardioidaceae</taxon>
        <taxon>Nocardioides</taxon>
    </lineage>
</organism>
<reference evidence="2" key="1">
    <citation type="submission" date="2020-11" db="EMBL/GenBank/DDBJ databases">
        <title>Nocardioides sp. nov., isolated from Soil of Cynanchum wilfordii Hemsley rhizosphere.</title>
        <authorList>
            <person name="Lee J.-S."/>
            <person name="Suh M.K."/>
            <person name="Kim J.-S."/>
        </authorList>
    </citation>
    <scope>NUCLEOTIDE SEQUENCE</scope>
    <source>
        <strain evidence="2">KCTC 19275</strain>
    </source>
</reference>
<evidence type="ECO:0000256" key="1">
    <source>
        <dbReference type="SAM" id="MobiDB-lite"/>
    </source>
</evidence>
<evidence type="ECO:0000313" key="2">
    <source>
        <dbReference type="EMBL" id="MBF4761560.1"/>
    </source>
</evidence>
<dbReference type="EMBL" id="JADKPN010000001">
    <property type="protein sequence ID" value="MBF4761560.1"/>
    <property type="molecule type" value="Genomic_DNA"/>
</dbReference>
<dbReference type="AlphaFoldDB" id="A0A930VCL6"/>
<gene>
    <name evidence="2" type="ORF">ISU07_00340</name>
</gene>
<dbReference type="RefSeq" id="WP_194704772.1">
    <property type="nucleotide sequence ID" value="NZ_JADKPN010000001.1"/>
</dbReference>
<protein>
    <submittedName>
        <fullName evidence="2">Uncharacterized protein</fullName>
    </submittedName>
</protein>